<comment type="similarity">
    <text evidence="8 9">Belongs to the TonB-dependent receptor family.</text>
</comment>
<evidence type="ECO:0000256" key="6">
    <source>
        <dbReference type="ARBA" id="ARBA00023136"/>
    </source>
</evidence>
<dbReference type="SUPFAM" id="SSF49452">
    <property type="entry name" value="Starch-binding domain-like"/>
    <property type="match status" value="1"/>
</dbReference>
<evidence type="ECO:0000256" key="8">
    <source>
        <dbReference type="PROSITE-ProRule" id="PRU01360"/>
    </source>
</evidence>
<keyword evidence="4 8" id="KW-0812">Transmembrane</keyword>
<dbReference type="InterPro" id="IPR039426">
    <property type="entry name" value="TonB-dep_rcpt-like"/>
</dbReference>
<evidence type="ECO:0000256" key="4">
    <source>
        <dbReference type="ARBA" id="ARBA00022692"/>
    </source>
</evidence>
<feature type="domain" description="TonB-dependent receptor plug" evidence="11">
    <location>
        <begin position="132"/>
        <end position="231"/>
    </location>
</feature>
<dbReference type="Pfam" id="PF00593">
    <property type="entry name" value="TonB_dep_Rec_b-barrel"/>
    <property type="match status" value="1"/>
</dbReference>
<dbReference type="InterPro" id="IPR013784">
    <property type="entry name" value="Carb-bd-like_fold"/>
</dbReference>
<proteinExistence type="inferred from homology"/>
<keyword evidence="12" id="KW-0675">Receptor</keyword>
<comment type="subcellular location">
    <subcellularLocation>
        <location evidence="1 8">Cell outer membrane</location>
        <topology evidence="1 8">Multi-pass membrane protein</topology>
    </subcellularLocation>
</comment>
<comment type="caution">
    <text evidence="12">The sequence shown here is derived from an EMBL/GenBank/DDBJ whole genome shotgun (WGS) entry which is preliminary data.</text>
</comment>
<evidence type="ECO:0000259" key="10">
    <source>
        <dbReference type="Pfam" id="PF00593"/>
    </source>
</evidence>
<evidence type="ECO:0000256" key="7">
    <source>
        <dbReference type="ARBA" id="ARBA00023237"/>
    </source>
</evidence>
<evidence type="ECO:0000256" key="1">
    <source>
        <dbReference type="ARBA" id="ARBA00004571"/>
    </source>
</evidence>
<keyword evidence="3 8" id="KW-1134">Transmembrane beta strand</keyword>
<dbReference type="PROSITE" id="PS52016">
    <property type="entry name" value="TONB_DEPENDENT_REC_3"/>
    <property type="match status" value="1"/>
</dbReference>
<organism evidence="12 13">
    <name type="scientific">Fodinibius salicampi</name>
    <dbReference type="NCBI Taxonomy" id="1920655"/>
    <lineage>
        <taxon>Bacteria</taxon>
        <taxon>Pseudomonadati</taxon>
        <taxon>Balneolota</taxon>
        <taxon>Balneolia</taxon>
        <taxon>Balneolales</taxon>
        <taxon>Balneolaceae</taxon>
        <taxon>Fodinibius</taxon>
    </lineage>
</organism>
<dbReference type="SUPFAM" id="SSF56935">
    <property type="entry name" value="Porins"/>
    <property type="match status" value="1"/>
</dbReference>
<dbReference type="Proteomes" id="UP001207337">
    <property type="component" value="Unassembled WGS sequence"/>
</dbReference>
<evidence type="ECO:0000256" key="9">
    <source>
        <dbReference type="RuleBase" id="RU003357"/>
    </source>
</evidence>
<name>A0ABT3PX39_9BACT</name>
<keyword evidence="5 9" id="KW-0798">TonB box</keyword>
<dbReference type="InterPro" id="IPR037066">
    <property type="entry name" value="Plug_dom_sf"/>
</dbReference>
<feature type="domain" description="TonB-dependent receptor-like beta-barrel" evidence="10">
    <location>
        <begin position="301"/>
        <end position="710"/>
    </location>
</feature>
<keyword evidence="13" id="KW-1185">Reference proteome</keyword>
<dbReference type="PANTHER" id="PTHR30069:SF40">
    <property type="entry name" value="TONB-DEPENDENT RECEPTOR NMB0964-RELATED"/>
    <property type="match status" value="1"/>
</dbReference>
<accession>A0ABT3PX39</accession>
<reference evidence="12 13" key="1">
    <citation type="submission" date="2021-11" db="EMBL/GenBank/DDBJ databases">
        <title>Aliifidinibius sp. nov., a new bacterium isolated from saline soil.</title>
        <authorList>
            <person name="Galisteo C."/>
            <person name="De La Haba R."/>
            <person name="Sanchez-Porro C."/>
            <person name="Ventosa A."/>
        </authorList>
    </citation>
    <scope>NUCLEOTIDE SEQUENCE [LARGE SCALE GENOMIC DNA]</scope>
    <source>
        <strain evidence="12 13">KACC 190600</strain>
    </source>
</reference>
<evidence type="ECO:0000256" key="2">
    <source>
        <dbReference type="ARBA" id="ARBA00022448"/>
    </source>
</evidence>
<evidence type="ECO:0000313" key="13">
    <source>
        <dbReference type="Proteomes" id="UP001207337"/>
    </source>
</evidence>
<dbReference type="InterPro" id="IPR000531">
    <property type="entry name" value="Beta-barrel_TonB"/>
</dbReference>
<evidence type="ECO:0000256" key="5">
    <source>
        <dbReference type="ARBA" id="ARBA00023077"/>
    </source>
</evidence>
<keyword evidence="2 8" id="KW-0813">Transport</keyword>
<dbReference type="Gene3D" id="2.170.130.10">
    <property type="entry name" value="TonB-dependent receptor, plug domain"/>
    <property type="match status" value="1"/>
</dbReference>
<dbReference type="Pfam" id="PF07715">
    <property type="entry name" value="Plug"/>
    <property type="match status" value="1"/>
</dbReference>
<dbReference type="RefSeq" id="WP_265788326.1">
    <property type="nucleotide sequence ID" value="NZ_BAABRS010000001.1"/>
</dbReference>
<dbReference type="EMBL" id="JAJNDC010000001">
    <property type="protein sequence ID" value="MCW9712393.1"/>
    <property type="molecule type" value="Genomic_DNA"/>
</dbReference>
<dbReference type="InterPro" id="IPR012910">
    <property type="entry name" value="Plug_dom"/>
</dbReference>
<evidence type="ECO:0000256" key="3">
    <source>
        <dbReference type="ARBA" id="ARBA00022452"/>
    </source>
</evidence>
<dbReference type="PANTHER" id="PTHR30069">
    <property type="entry name" value="TONB-DEPENDENT OUTER MEMBRANE RECEPTOR"/>
    <property type="match status" value="1"/>
</dbReference>
<dbReference type="Pfam" id="PF13715">
    <property type="entry name" value="CarbopepD_reg_2"/>
    <property type="match status" value="1"/>
</dbReference>
<dbReference type="Gene3D" id="2.40.170.20">
    <property type="entry name" value="TonB-dependent receptor, beta-barrel domain"/>
    <property type="match status" value="1"/>
</dbReference>
<protein>
    <submittedName>
        <fullName evidence="12">TonB-dependent receptor</fullName>
    </submittedName>
</protein>
<sequence>MRYLTLLLIFCLYGIFPAELYGQTTNKGELSGQTIDRNSEEPLGYVYLHLEELNRTVTAHSDGSFSFQNISPGSYTLSATRIGYQAVSQTITIEANETTEITVSLKPSALSSEAIEVVGAAEQSSAGNLEHASKTIQGTDLRQNLGTTLSATMDDLPGINSRSMGSAPARPVIRGLGGERVLILQDGERTGDVSSQSADHAVTVDPMAAEEIELARGPAALEYGANAIGGVVNVVRNQISSSLPDHFHGTASLQGKSVNTGTVAALNVGGPIGSDLALKIDGNLRSARNLKTPEGTLTNSDIFSTNNSIGISYLRPWGYAGLAGSMYLNNYGIPPDPNGGHEHGVDIEIEKYQTEGKTKIALDNETFKSIKVTFSHKSYYHKEIENSGAIGTEYGVLTTNSKIITQHQSWGFLDEGTIGFWGETKNYAVNGTQTPDSDAHSLAGFVVEEKDIGALHLEAGIRFELTQSIPEEEYSASIGEIRERTFSGLSTSASVIYDLGHGFFSGATFMHSFRAPSQEELYSEGPHLASYSYEVGNPDLNPERGLGKELFIRHKTTSSTAEIGVYHNSFNSYIYPRNTGEPSSRFPSLNVYQFTGVDALFQGVETSYQIEFLNNWVMSGSLSYTHAKRKAVNEGWQPLPQIPPLQGNIGLKYTVGGFQLGGKTTIAARQDRTGEFEGPTDGYTVFNLFGQYRFESSGFLHTVSLNGENLFNRTYRNHLSRIKDLMPEPGRNISLLYRIYF</sequence>
<gene>
    <name evidence="12" type="ORF">LQ318_05680</name>
</gene>
<evidence type="ECO:0000313" key="12">
    <source>
        <dbReference type="EMBL" id="MCW9712393.1"/>
    </source>
</evidence>
<dbReference type="Gene3D" id="2.60.40.1120">
    <property type="entry name" value="Carboxypeptidase-like, regulatory domain"/>
    <property type="match status" value="1"/>
</dbReference>
<dbReference type="InterPro" id="IPR036942">
    <property type="entry name" value="Beta-barrel_TonB_sf"/>
</dbReference>
<keyword evidence="7 8" id="KW-0998">Cell outer membrane</keyword>
<evidence type="ECO:0000259" key="11">
    <source>
        <dbReference type="Pfam" id="PF07715"/>
    </source>
</evidence>
<keyword evidence="6 8" id="KW-0472">Membrane</keyword>